<evidence type="ECO:0000256" key="3">
    <source>
        <dbReference type="ARBA" id="ARBA00023163"/>
    </source>
</evidence>
<keyword evidence="6" id="KW-1185">Reference proteome</keyword>
<dbReference type="AlphaFoldDB" id="A0A1H4AQ57"/>
<keyword evidence="1" id="KW-0805">Transcription regulation</keyword>
<sequence>MTRKKKEGFKGQQAIVLPRNIQNACARDAATKQLYITDIGYYPKAELHHRKREEGAAEHILIYCQDGKGSITLKKKTYSIGPGDCFLLPRNQFHEYAADLEEPWTIYWVHFLGANADALFNTAVKTWKGNKTFIPFNAERIQLFNRIYRQLERGYRREHLAFANMNFWSFLTSCFYPDLYAANHNAPGTNVVDMAIDYMHQHIDQMLTLQQMSARLNLSQSHFSYLFKNGTGYSPIEYFNHLKVQQACQYLLFTTLRIKEIAIQLGIDDPYYFSRMFTKVMGLSPNQYRQKKVTP</sequence>
<dbReference type="GO" id="GO:0003700">
    <property type="term" value="F:DNA-binding transcription factor activity"/>
    <property type="evidence" value="ECO:0007669"/>
    <property type="project" value="InterPro"/>
</dbReference>
<evidence type="ECO:0000313" key="5">
    <source>
        <dbReference type="EMBL" id="SEA37867.1"/>
    </source>
</evidence>
<evidence type="ECO:0000313" key="6">
    <source>
        <dbReference type="Proteomes" id="UP000199656"/>
    </source>
</evidence>
<dbReference type="InterPro" id="IPR009057">
    <property type="entry name" value="Homeodomain-like_sf"/>
</dbReference>
<proteinExistence type="predicted"/>
<dbReference type="Pfam" id="PF02311">
    <property type="entry name" value="AraC_binding"/>
    <property type="match status" value="1"/>
</dbReference>
<evidence type="ECO:0000256" key="1">
    <source>
        <dbReference type="ARBA" id="ARBA00023015"/>
    </source>
</evidence>
<dbReference type="Gene3D" id="1.10.10.60">
    <property type="entry name" value="Homeodomain-like"/>
    <property type="match status" value="2"/>
</dbReference>
<dbReference type="EMBL" id="FNRL01000006">
    <property type="protein sequence ID" value="SEA37867.1"/>
    <property type="molecule type" value="Genomic_DNA"/>
</dbReference>
<dbReference type="InterPro" id="IPR037923">
    <property type="entry name" value="HTH-like"/>
</dbReference>
<protein>
    <submittedName>
        <fullName evidence="5">AraC-type DNA-binding protein</fullName>
    </submittedName>
</protein>
<gene>
    <name evidence="5" type="ORF">SAMN05660909_01699</name>
</gene>
<name>A0A1H4AQ57_9BACT</name>
<evidence type="ECO:0000259" key="4">
    <source>
        <dbReference type="PROSITE" id="PS01124"/>
    </source>
</evidence>
<dbReference type="Pfam" id="PF12833">
    <property type="entry name" value="HTH_18"/>
    <property type="match status" value="1"/>
</dbReference>
<dbReference type="RefSeq" id="WP_089760586.1">
    <property type="nucleotide sequence ID" value="NZ_BKAT01000009.1"/>
</dbReference>
<dbReference type="PANTHER" id="PTHR43280">
    <property type="entry name" value="ARAC-FAMILY TRANSCRIPTIONAL REGULATOR"/>
    <property type="match status" value="1"/>
</dbReference>
<dbReference type="SUPFAM" id="SSF51215">
    <property type="entry name" value="Regulatory protein AraC"/>
    <property type="match status" value="1"/>
</dbReference>
<dbReference type="PROSITE" id="PS01124">
    <property type="entry name" value="HTH_ARAC_FAMILY_2"/>
    <property type="match status" value="1"/>
</dbReference>
<organism evidence="5 6">
    <name type="scientific">Chitinophaga terrae</name>
    <name type="common">ex Kim and Jung 2007</name>
    <dbReference type="NCBI Taxonomy" id="408074"/>
    <lineage>
        <taxon>Bacteria</taxon>
        <taxon>Pseudomonadati</taxon>
        <taxon>Bacteroidota</taxon>
        <taxon>Chitinophagia</taxon>
        <taxon>Chitinophagales</taxon>
        <taxon>Chitinophagaceae</taxon>
        <taxon>Chitinophaga</taxon>
    </lineage>
</organism>
<dbReference type="InterPro" id="IPR003313">
    <property type="entry name" value="AraC-bd"/>
</dbReference>
<reference evidence="6" key="1">
    <citation type="submission" date="2016-10" db="EMBL/GenBank/DDBJ databases">
        <authorList>
            <person name="Varghese N."/>
            <person name="Submissions S."/>
        </authorList>
    </citation>
    <scope>NUCLEOTIDE SEQUENCE [LARGE SCALE GENOMIC DNA]</scope>
    <source>
        <strain evidence="6">DSM 23920</strain>
    </source>
</reference>
<dbReference type="SMART" id="SM00342">
    <property type="entry name" value="HTH_ARAC"/>
    <property type="match status" value="1"/>
</dbReference>
<dbReference type="PROSITE" id="PS00041">
    <property type="entry name" value="HTH_ARAC_FAMILY_1"/>
    <property type="match status" value="1"/>
</dbReference>
<dbReference type="InterPro" id="IPR020449">
    <property type="entry name" value="Tscrpt_reg_AraC-type_HTH"/>
</dbReference>
<dbReference type="InterPro" id="IPR018062">
    <property type="entry name" value="HTH_AraC-typ_CS"/>
</dbReference>
<keyword evidence="2 5" id="KW-0238">DNA-binding</keyword>
<dbReference type="PANTHER" id="PTHR43280:SF30">
    <property type="entry name" value="MMSAB OPERON REGULATORY PROTEIN"/>
    <property type="match status" value="1"/>
</dbReference>
<dbReference type="InterPro" id="IPR018060">
    <property type="entry name" value="HTH_AraC"/>
</dbReference>
<dbReference type="OrthoDB" id="9813413at2"/>
<keyword evidence="3" id="KW-0804">Transcription</keyword>
<dbReference type="Gene3D" id="2.60.120.280">
    <property type="entry name" value="Regulatory protein AraC"/>
    <property type="match status" value="1"/>
</dbReference>
<dbReference type="PRINTS" id="PR00032">
    <property type="entry name" value="HTHARAC"/>
</dbReference>
<accession>A0A1H4AQ57</accession>
<dbReference type="GO" id="GO:0043565">
    <property type="term" value="F:sequence-specific DNA binding"/>
    <property type="evidence" value="ECO:0007669"/>
    <property type="project" value="InterPro"/>
</dbReference>
<dbReference type="STRING" id="408074.SAMN05660909_01699"/>
<feature type="domain" description="HTH araC/xylS-type" evidence="4">
    <location>
        <begin position="193"/>
        <end position="291"/>
    </location>
</feature>
<dbReference type="SUPFAM" id="SSF46689">
    <property type="entry name" value="Homeodomain-like"/>
    <property type="match status" value="2"/>
</dbReference>
<evidence type="ECO:0000256" key="2">
    <source>
        <dbReference type="ARBA" id="ARBA00023125"/>
    </source>
</evidence>
<dbReference type="Proteomes" id="UP000199656">
    <property type="component" value="Unassembled WGS sequence"/>
</dbReference>
<dbReference type="CDD" id="cd06986">
    <property type="entry name" value="cupin_MmsR-like_N"/>
    <property type="match status" value="1"/>
</dbReference>